<dbReference type="Proteomes" id="UP000193335">
    <property type="component" value="Unassembled WGS sequence"/>
</dbReference>
<protein>
    <submittedName>
        <fullName evidence="1">Uncharacterized protein</fullName>
    </submittedName>
</protein>
<proteinExistence type="predicted"/>
<sequence length="299" mass="34286">MIRTGGNWDPEAWPIYFIASEPKTLAHAYRVNRHLLVAVNEIHADEHFGMLDTFIEAGTDIFIDSGVYNLSTRHAHAHRMSMDRALSLAPDDIDDFTQLFDRYVAIARRIGDRVWGYIEIDQGGRDNKIHTRTKLEEMGLRPIPVYHPFNDGWDYFDYLAERYDRICFGNVVQADMETRRRLIATAWERRRKYPKLWIHALGLTASELTTAWPLNSCDSSTWLAAVRWGRHFATVANKRCWHVGSGFNYQPSEPISAPMGHEAARTMCGYEAHFVTRTMKQIVEEARQAVGADPTGALT</sequence>
<dbReference type="RefSeq" id="WP_085401677.1">
    <property type="nucleotide sequence ID" value="NZ_NAFL01000255.1"/>
</dbReference>
<comment type="caution">
    <text evidence="1">The sequence shown here is derived from an EMBL/GenBank/DDBJ whole genome shotgun (WGS) entry which is preliminary data.</text>
</comment>
<accession>A0A1Y2JLY2</accession>
<gene>
    <name evidence="1" type="ORF">BSZ19_22065</name>
</gene>
<dbReference type="AlphaFoldDB" id="A0A1Y2JLY2"/>
<evidence type="ECO:0000313" key="1">
    <source>
        <dbReference type="EMBL" id="OSJ31573.1"/>
    </source>
</evidence>
<reference evidence="1 2" key="1">
    <citation type="submission" date="2017-03" db="EMBL/GenBank/DDBJ databases">
        <title>Whole genome sequences of fourteen strains of Bradyrhizobium canariense and one strain of Bradyrhizobium japonicum isolated from Lupinus (Papilionoideae: Genisteae) species in Algeria.</title>
        <authorList>
            <person name="Crovadore J."/>
            <person name="Chekireb D."/>
            <person name="Brachmann A."/>
            <person name="Chablais R."/>
            <person name="Cochard B."/>
            <person name="Lefort F."/>
        </authorList>
    </citation>
    <scope>NUCLEOTIDE SEQUENCE [LARGE SCALE GENOMIC DNA]</scope>
    <source>
        <strain evidence="1 2">UBMA197</strain>
    </source>
</reference>
<organism evidence="1 2">
    <name type="scientific">Bradyrhizobium japonicum</name>
    <dbReference type="NCBI Taxonomy" id="375"/>
    <lineage>
        <taxon>Bacteria</taxon>
        <taxon>Pseudomonadati</taxon>
        <taxon>Pseudomonadota</taxon>
        <taxon>Alphaproteobacteria</taxon>
        <taxon>Hyphomicrobiales</taxon>
        <taxon>Nitrobacteraceae</taxon>
        <taxon>Bradyrhizobium</taxon>
    </lineage>
</organism>
<name>A0A1Y2JLY2_BRAJP</name>
<evidence type="ECO:0000313" key="2">
    <source>
        <dbReference type="Proteomes" id="UP000193335"/>
    </source>
</evidence>
<dbReference type="EMBL" id="NAFL01000255">
    <property type="protein sequence ID" value="OSJ31573.1"/>
    <property type="molecule type" value="Genomic_DNA"/>
</dbReference>